<dbReference type="PANTHER" id="PTHR43284">
    <property type="entry name" value="ASPARAGINE SYNTHETASE (GLUTAMINE-HYDROLYZING)"/>
    <property type="match status" value="1"/>
</dbReference>
<organism evidence="2">
    <name type="scientific">human gut metagenome</name>
    <dbReference type="NCBI Taxonomy" id="408170"/>
    <lineage>
        <taxon>unclassified sequences</taxon>
        <taxon>metagenomes</taxon>
        <taxon>organismal metagenomes</taxon>
    </lineage>
</organism>
<proteinExistence type="predicted"/>
<protein>
    <submittedName>
        <fullName evidence="2">Asparagine synthetase</fullName>
    </submittedName>
</protein>
<name>K1UGE8_9ZZZZ</name>
<dbReference type="PANTHER" id="PTHR43284:SF1">
    <property type="entry name" value="ASPARAGINE SYNTHETASE"/>
    <property type="match status" value="1"/>
</dbReference>
<dbReference type="Gene3D" id="3.60.20.10">
    <property type="entry name" value="Glutamine Phosphoribosylpyrophosphate, subunit 1, domain 1"/>
    <property type="match status" value="1"/>
</dbReference>
<dbReference type="InterPro" id="IPR051786">
    <property type="entry name" value="ASN_synthetase/amidase"/>
</dbReference>
<dbReference type="EMBL" id="AJWY01002781">
    <property type="protein sequence ID" value="EKC77355.1"/>
    <property type="molecule type" value="Genomic_DNA"/>
</dbReference>
<comment type="caution">
    <text evidence="2">The sequence shown here is derived from an EMBL/GenBank/DDBJ whole genome shotgun (WGS) entry which is preliminary data.</text>
</comment>
<evidence type="ECO:0000259" key="1">
    <source>
        <dbReference type="PROSITE" id="PS51278"/>
    </source>
</evidence>
<feature type="non-terminal residue" evidence="2">
    <location>
        <position position="48"/>
    </location>
</feature>
<dbReference type="PROSITE" id="PS51278">
    <property type="entry name" value="GATASE_TYPE_2"/>
    <property type="match status" value="1"/>
</dbReference>
<dbReference type="Pfam" id="PF13537">
    <property type="entry name" value="GATase_7"/>
    <property type="match status" value="1"/>
</dbReference>
<reference evidence="2" key="1">
    <citation type="journal article" date="2013" name="Environ. Microbiol.">
        <title>Microbiota from the distal guts of lean and obese adolescents exhibit partial functional redundancy besides clear differences in community structure.</title>
        <authorList>
            <person name="Ferrer M."/>
            <person name="Ruiz A."/>
            <person name="Lanza F."/>
            <person name="Haange S.B."/>
            <person name="Oberbach A."/>
            <person name="Till H."/>
            <person name="Bargiela R."/>
            <person name="Campoy C."/>
            <person name="Segura M.T."/>
            <person name="Richter M."/>
            <person name="von Bergen M."/>
            <person name="Seifert J."/>
            <person name="Suarez A."/>
        </authorList>
    </citation>
    <scope>NUCLEOTIDE SEQUENCE</scope>
</reference>
<dbReference type="AlphaFoldDB" id="K1UGE8"/>
<gene>
    <name evidence="2" type="ORF">LEA_04214</name>
</gene>
<sequence length="48" mass="5438">MYNGELYNTPELHAQLAALGHRFVSHSDTEVLLHAFAQWGPDCLEKLN</sequence>
<dbReference type="GO" id="GO:0005829">
    <property type="term" value="C:cytosol"/>
    <property type="evidence" value="ECO:0007669"/>
    <property type="project" value="TreeGrafter"/>
</dbReference>
<accession>K1UGE8</accession>
<dbReference type="SUPFAM" id="SSF56235">
    <property type="entry name" value="N-terminal nucleophile aminohydrolases (Ntn hydrolases)"/>
    <property type="match status" value="1"/>
</dbReference>
<dbReference type="InterPro" id="IPR017932">
    <property type="entry name" value="GATase_2_dom"/>
</dbReference>
<feature type="domain" description="Glutamine amidotransferase type-2" evidence="1">
    <location>
        <begin position="1"/>
        <end position="48"/>
    </location>
</feature>
<dbReference type="InterPro" id="IPR029055">
    <property type="entry name" value="Ntn_hydrolases_N"/>
</dbReference>
<evidence type="ECO:0000313" key="2">
    <source>
        <dbReference type="EMBL" id="EKC77355.1"/>
    </source>
</evidence>